<dbReference type="Proteomes" id="UP000815677">
    <property type="component" value="Unassembled WGS sequence"/>
</dbReference>
<feature type="compositionally biased region" description="Low complexity" evidence="1">
    <location>
        <begin position="301"/>
        <end position="322"/>
    </location>
</feature>
<feature type="compositionally biased region" description="Polar residues" evidence="1">
    <location>
        <begin position="197"/>
        <end position="222"/>
    </location>
</feature>
<evidence type="ECO:0000256" key="1">
    <source>
        <dbReference type="SAM" id="MobiDB-lite"/>
    </source>
</evidence>
<evidence type="ECO:0000313" key="2">
    <source>
        <dbReference type="EMBL" id="GAT45543.1"/>
    </source>
</evidence>
<feature type="region of interest" description="Disordered" evidence="1">
    <location>
        <begin position="299"/>
        <end position="322"/>
    </location>
</feature>
<feature type="region of interest" description="Disordered" evidence="1">
    <location>
        <begin position="68"/>
        <end position="93"/>
    </location>
</feature>
<accession>A0ABQ0L3A2</accession>
<keyword evidence="3" id="KW-1185">Reference proteome</keyword>
<feature type="region of interest" description="Disordered" evidence="1">
    <location>
        <begin position="123"/>
        <end position="155"/>
    </location>
</feature>
<organism evidence="2 3">
    <name type="scientific">Mycena chlorophos</name>
    <name type="common">Agaric fungus</name>
    <name type="synonym">Agaricus chlorophos</name>
    <dbReference type="NCBI Taxonomy" id="658473"/>
    <lineage>
        <taxon>Eukaryota</taxon>
        <taxon>Fungi</taxon>
        <taxon>Dikarya</taxon>
        <taxon>Basidiomycota</taxon>
        <taxon>Agaricomycotina</taxon>
        <taxon>Agaricomycetes</taxon>
        <taxon>Agaricomycetidae</taxon>
        <taxon>Agaricales</taxon>
        <taxon>Marasmiineae</taxon>
        <taxon>Mycenaceae</taxon>
        <taxon>Mycena</taxon>
    </lineage>
</organism>
<dbReference type="EMBL" id="DF841495">
    <property type="protein sequence ID" value="GAT45543.1"/>
    <property type="molecule type" value="Genomic_DNA"/>
</dbReference>
<sequence length="322" mass="35437">MQFSPLGRRYQHLHVPAPRAVDFGMGQCRIARMALYSSCSLRAFSRPAGTLDSTMDRRLAGPQGVWLTSDHSSTLPETRCPRAAPPHLGGRRASSLSALSRPINALITLPDCMPARALSQPTEMLRPGPCLRSRRRHSATSDRAQTENQATLERDRRRCRRYRTNPHPRRRPTGDCGHHRPTTYLLRQAPPAPPSARTHTSWTGCSSTQTRSTLPPCSTQTTSSTLPMSFGSLLSSFSAPPSPPTPPLWNLAIRIWWCPVARIRANSTILLPLVAATTLLGDLRQGERCGMVTDWCPSSVTTSQAPPTPYAPYTTPSAMSLR</sequence>
<reference evidence="2" key="1">
    <citation type="submission" date="2014-09" db="EMBL/GenBank/DDBJ databases">
        <title>Genome sequence of the luminous mushroom Mycena chlorophos for searching fungal bioluminescence genes.</title>
        <authorList>
            <person name="Tanaka Y."/>
            <person name="Kasuga D."/>
            <person name="Oba Y."/>
            <person name="Hase S."/>
            <person name="Sato K."/>
            <person name="Oba Y."/>
            <person name="Sakakibara Y."/>
        </authorList>
    </citation>
    <scope>NUCLEOTIDE SEQUENCE</scope>
</reference>
<feature type="region of interest" description="Disordered" evidence="1">
    <location>
        <begin position="187"/>
        <end position="222"/>
    </location>
</feature>
<feature type="compositionally biased region" description="Polar residues" evidence="1">
    <location>
        <begin position="141"/>
        <end position="151"/>
    </location>
</feature>
<proteinExistence type="predicted"/>
<evidence type="ECO:0000313" key="3">
    <source>
        <dbReference type="Proteomes" id="UP000815677"/>
    </source>
</evidence>
<name>A0ABQ0L3A2_MYCCL</name>
<protein>
    <submittedName>
        <fullName evidence="2">Uncharacterized protein</fullName>
    </submittedName>
</protein>
<gene>
    <name evidence="2" type="ORF">MCHLO_03114</name>
</gene>